<sequence length="881" mass="100061">MRGQISLQAPQQPDGDESALSNSHPYLAPNKLSYTQHNANPLPLSANQSGTKEGASAKVAIPRQRSIILPRSGQRVLRACETCRTRKTKCSGDTPVCRQCKGLGVTCRYPVSWRERTKGQLNLLLTKTRDYENLLHEIGNSVDSRTSKRIKSTLDKVRAAGSLADYQALDQYAVQNRTGSSSDDPQSAATPQDDDIEQDRPPSSPSSIGSLDAIDVVEEDFNRTEGSRATGYRGKASELIWLQRLRREAEQRVRKQSGALQTEPEGEYALRAVNYHLDDIAVDIPGPVQVYWMPPRHVADKLFEDYMTTVHPFFPIVGGTLFRKQYKNFFESAARPGDKWLAILNLIFAVASKHAHLTQAPWRGDEHDHLVYLTRARILSMNSDTLFTHPDLQQVQVEGLAAFYLLASNQINRAWRIASLAVRSAISLGINMKNTSYSTPNISKEARYRLWWCLYAFEHMLGVLTGRSTCIHDGVCTAPMPLPFEDDQLREPFAAKLLADQEMRQALVGSAMARSYVRQRPLNPPGGRDAQHTDKPRDTKWLKSQPASHALCFLFYTDLTVISQEIINGVYSPDCINTPWAHIENRIGELRARIDRWYHSLPEAFEFARKADDQDQDMLRSKLFLAFHFYSAQIMLGRPCLCRRDERHYPSKKPSFRHKMAKMSLESAQKMLDLLPDQPDSIFLYQIYPWWCILHYIMQAATILLLELSFGSLHMPEEEQNLLAAAKKAIRWLYSMSKWSTASRRAWQLCDGNLRRIAYGMNYDVSDMPEFVGEAKTNQPIRTQHHKLDRQDATNRTPTLMFESEMDNLSLLNLSVTARPEETYQNLPSTWHPQVAPSLDVLSLTGSNPPGRDSFFPYDPIGGEFIRSFFPSATEEEPFSL</sequence>
<feature type="domain" description="Zn(2)-C6 fungal-type" evidence="7">
    <location>
        <begin position="79"/>
        <end position="109"/>
    </location>
</feature>
<proteinExistence type="predicted"/>
<dbReference type="InterPro" id="IPR001138">
    <property type="entry name" value="Zn2Cys6_DnaBD"/>
</dbReference>
<keyword evidence="4" id="KW-0804">Transcription</keyword>
<dbReference type="PANTHER" id="PTHR47654:SF3">
    <property type="entry name" value="ZN(II)2CYS6 TRANSCRIPTION FACTOR (EUROFUNG)"/>
    <property type="match status" value="1"/>
</dbReference>
<dbReference type="InterPro" id="IPR053230">
    <property type="entry name" value="Trans_reg_galc"/>
</dbReference>
<dbReference type="Proteomes" id="UP000653565">
    <property type="component" value="Unassembled WGS sequence"/>
</dbReference>
<dbReference type="SMART" id="SM00906">
    <property type="entry name" value="Fungal_trans"/>
    <property type="match status" value="1"/>
</dbReference>
<evidence type="ECO:0000256" key="6">
    <source>
        <dbReference type="SAM" id="MobiDB-lite"/>
    </source>
</evidence>
<gene>
    <name evidence="8" type="ORF">CNMCM6805_002484</name>
</gene>
<dbReference type="GO" id="GO:0000981">
    <property type="term" value="F:DNA-binding transcription factor activity, RNA polymerase II-specific"/>
    <property type="evidence" value="ECO:0007669"/>
    <property type="project" value="InterPro"/>
</dbReference>
<dbReference type="Gene3D" id="4.10.240.10">
    <property type="entry name" value="Zn(2)-C6 fungal-type DNA-binding domain"/>
    <property type="match status" value="1"/>
</dbReference>
<feature type="compositionally biased region" description="Basic and acidic residues" evidence="6">
    <location>
        <begin position="529"/>
        <end position="540"/>
    </location>
</feature>
<dbReference type="Pfam" id="PF00172">
    <property type="entry name" value="Zn_clus"/>
    <property type="match status" value="1"/>
</dbReference>
<dbReference type="CDD" id="cd00067">
    <property type="entry name" value="GAL4"/>
    <property type="match status" value="1"/>
</dbReference>
<dbReference type="GO" id="GO:0008270">
    <property type="term" value="F:zinc ion binding"/>
    <property type="evidence" value="ECO:0007669"/>
    <property type="project" value="InterPro"/>
</dbReference>
<dbReference type="Pfam" id="PF04082">
    <property type="entry name" value="Fungal_trans"/>
    <property type="match status" value="1"/>
</dbReference>
<name>A0A8H4GTQ1_9EURO</name>
<dbReference type="PROSITE" id="PS50048">
    <property type="entry name" value="ZN2_CY6_FUNGAL_2"/>
    <property type="match status" value="1"/>
</dbReference>
<reference evidence="8" key="1">
    <citation type="journal article" date="2020" name="bioRxiv">
        <title>Genomic and phenotypic heterogeneity of clinical isolates of the human pathogens Aspergillus fumigatus, Aspergillus lentulus and Aspergillus fumigatiaffinis.</title>
        <authorList>
            <person name="dos Santos R.A.C."/>
            <person name="Steenwyk J.L."/>
            <person name="Rivero-Menendez O."/>
            <person name="Mead M.E."/>
            <person name="Silva L.P."/>
            <person name="Bastos R.W."/>
            <person name="Alastruey-Izquierdo A."/>
            <person name="Goldman G.H."/>
            <person name="Rokas A."/>
        </authorList>
    </citation>
    <scope>NUCLEOTIDE SEQUENCE</scope>
    <source>
        <strain evidence="8">CNM-CM6805</strain>
    </source>
</reference>
<feature type="compositionally biased region" description="Polar residues" evidence="6">
    <location>
        <begin position="32"/>
        <end position="51"/>
    </location>
</feature>
<dbReference type="AlphaFoldDB" id="A0A8H4GTQ1"/>
<dbReference type="CDD" id="cd12148">
    <property type="entry name" value="fungal_TF_MHR"/>
    <property type="match status" value="1"/>
</dbReference>
<protein>
    <recommendedName>
        <fullName evidence="7">Zn(2)-C6 fungal-type domain-containing protein</fullName>
    </recommendedName>
</protein>
<evidence type="ECO:0000256" key="1">
    <source>
        <dbReference type="ARBA" id="ARBA00022723"/>
    </source>
</evidence>
<keyword evidence="9" id="KW-1185">Reference proteome</keyword>
<dbReference type="GO" id="GO:0003677">
    <property type="term" value="F:DNA binding"/>
    <property type="evidence" value="ECO:0007669"/>
    <property type="project" value="UniProtKB-KW"/>
</dbReference>
<dbReference type="PANTHER" id="PTHR47654">
    <property type="entry name" value="ZN(II)2CYS6 TRANSCRIPTION FACTOR (EUROFUNG)-RELATED"/>
    <property type="match status" value="1"/>
</dbReference>
<evidence type="ECO:0000259" key="7">
    <source>
        <dbReference type="PROSITE" id="PS50048"/>
    </source>
</evidence>
<dbReference type="SMART" id="SM00066">
    <property type="entry name" value="GAL4"/>
    <property type="match status" value="1"/>
</dbReference>
<keyword evidence="5" id="KW-0539">Nucleus</keyword>
<feature type="region of interest" description="Disordered" evidence="6">
    <location>
        <begin position="1"/>
        <end position="59"/>
    </location>
</feature>
<keyword evidence="1" id="KW-0479">Metal-binding</keyword>
<evidence type="ECO:0000256" key="3">
    <source>
        <dbReference type="ARBA" id="ARBA00023125"/>
    </source>
</evidence>
<comment type="caution">
    <text evidence="8">The sequence shown here is derived from an EMBL/GenBank/DDBJ whole genome shotgun (WGS) entry which is preliminary data.</text>
</comment>
<dbReference type="EMBL" id="JAAAPX010000161">
    <property type="protein sequence ID" value="KAF4228053.1"/>
    <property type="molecule type" value="Genomic_DNA"/>
</dbReference>
<keyword evidence="2" id="KW-0805">Transcription regulation</keyword>
<accession>A0A8H4GTQ1</accession>
<keyword evidence="3" id="KW-0238">DNA-binding</keyword>
<feature type="region of interest" description="Disordered" evidence="6">
    <location>
        <begin position="518"/>
        <end position="540"/>
    </location>
</feature>
<feature type="compositionally biased region" description="Polar residues" evidence="6">
    <location>
        <begin position="1"/>
        <end position="11"/>
    </location>
</feature>
<dbReference type="SUPFAM" id="SSF57701">
    <property type="entry name" value="Zn2/Cys6 DNA-binding domain"/>
    <property type="match status" value="1"/>
</dbReference>
<feature type="region of interest" description="Disordered" evidence="6">
    <location>
        <begin position="176"/>
        <end position="212"/>
    </location>
</feature>
<feature type="compositionally biased region" description="Polar residues" evidence="6">
    <location>
        <begin position="176"/>
        <end position="190"/>
    </location>
</feature>
<organism evidence="8 9">
    <name type="scientific">Aspergillus fumigatiaffinis</name>
    <dbReference type="NCBI Taxonomy" id="340414"/>
    <lineage>
        <taxon>Eukaryota</taxon>
        <taxon>Fungi</taxon>
        <taxon>Dikarya</taxon>
        <taxon>Ascomycota</taxon>
        <taxon>Pezizomycotina</taxon>
        <taxon>Eurotiomycetes</taxon>
        <taxon>Eurotiomycetidae</taxon>
        <taxon>Eurotiales</taxon>
        <taxon>Aspergillaceae</taxon>
        <taxon>Aspergillus</taxon>
        <taxon>Aspergillus subgen. Fumigati</taxon>
    </lineage>
</organism>
<dbReference type="InterPro" id="IPR036864">
    <property type="entry name" value="Zn2-C6_fun-type_DNA-bd_sf"/>
</dbReference>
<reference evidence="8" key="2">
    <citation type="submission" date="2020-04" db="EMBL/GenBank/DDBJ databases">
        <authorList>
            <person name="Santos R.A.C."/>
            <person name="Steenwyk J.L."/>
            <person name="Rivero-Menendez O."/>
            <person name="Mead M.E."/>
            <person name="Silva L.P."/>
            <person name="Bastos R.W."/>
            <person name="Alastruey-Izquierdo A."/>
            <person name="Goldman G.H."/>
            <person name="Rokas A."/>
        </authorList>
    </citation>
    <scope>NUCLEOTIDE SEQUENCE</scope>
    <source>
        <strain evidence="8">CNM-CM6805</strain>
    </source>
</reference>
<evidence type="ECO:0000256" key="2">
    <source>
        <dbReference type="ARBA" id="ARBA00023015"/>
    </source>
</evidence>
<dbReference type="GO" id="GO:0006351">
    <property type="term" value="P:DNA-templated transcription"/>
    <property type="evidence" value="ECO:0007669"/>
    <property type="project" value="InterPro"/>
</dbReference>
<evidence type="ECO:0000313" key="8">
    <source>
        <dbReference type="EMBL" id="KAF4228053.1"/>
    </source>
</evidence>
<dbReference type="InterPro" id="IPR007219">
    <property type="entry name" value="XnlR_reg_dom"/>
</dbReference>
<evidence type="ECO:0000256" key="5">
    <source>
        <dbReference type="ARBA" id="ARBA00023242"/>
    </source>
</evidence>
<dbReference type="PROSITE" id="PS00463">
    <property type="entry name" value="ZN2_CY6_FUNGAL_1"/>
    <property type="match status" value="1"/>
</dbReference>
<evidence type="ECO:0000256" key="4">
    <source>
        <dbReference type="ARBA" id="ARBA00023163"/>
    </source>
</evidence>
<evidence type="ECO:0000313" key="9">
    <source>
        <dbReference type="Proteomes" id="UP000653565"/>
    </source>
</evidence>